<dbReference type="EMBL" id="JAAGLI010000462">
    <property type="protein sequence ID" value="NEA24362.1"/>
    <property type="molecule type" value="Genomic_DNA"/>
</dbReference>
<keyword evidence="1" id="KW-1133">Transmembrane helix</keyword>
<protein>
    <submittedName>
        <fullName evidence="2">Uncharacterized protein</fullName>
    </submittedName>
</protein>
<dbReference type="PROSITE" id="PS51318">
    <property type="entry name" value="TAT"/>
    <property type="match status" value="1"/>
</dbReference>
<evidence type="ECO:0000256" key="1">
    <source>
        <dbReference type="SAM" id="Phobius"/>
    </source>
</evidence>
<gene>
    <name evidence="2" type="ORF">G3I70_17965</name>
</gene>
<name>A0A6L9QGW6_9ACTN</name>
<dbReference type="InterPro" id="IPR006311">
    <property type="entry name" value="TAT_signal"/>
</dbReference>
<evidence type="ECO:0000313" key="3">
    <source>
        <dbReference type="Proteomes" id="UP000475532"/>
    </source>
</evidence>
<accession>A0A6L9QGW6</accession>
<sequence>MTAPAPARTGVLGRWRNRRGALLVGGIAGALAIAGLLTGDPAAARR</sequence>
<keyword evidence="1" id="KW-0472">Membrane</keyword>
<dbReference type="Proteomes" id="UP000475532">
    <property type="component" value="Unassembled WGS sequence"/>
</dbReference>
<organism evidence="2 3">
    <name type="scientific">Actinomadura bangladeshensis</name>
    <dbReference type="NCBI Taxonomy" id="453573"/>
    <lineage>
        <taxon>Bacteria</taxon>
        <taxon>Bacillati</taxon>
        <taxon>Actinomycetota</taxon>
        <taxon>Actinomycetes</taxon>
        <taxon>Streptosporangiales</taxon>
        <taxon>Thermomonosporaceae</taxon>
        <taxon>Actinomadura</taxon>
    </lineage>
</organism>
<evidence type="ECO:0000313" key="2">
    <source>
        <dbReference type="EMBL" id="NEA24362.1"/>
    </source>
</evidence>
<feature type="non-terminal residue" evidence="2">
    <location>
        <position position="46"/>
    </location>
</feature>
<reference evidence="2 3" key="1">
    <citation type="submission" date="2020-01" db="EMBL/GenBank/DDBJ databases">
        <title>Insect and environment-associated Actinomycetes.</title>
        <authorList>
            <person name="Currrie C."/>
            <person name="Chevrette M."/>
            <person name="Carlson C."/>
            <person name="Stubbendieck R."/>
            <person name="Wendt-Pienkowski E."/>
        </authorList>
    </citation>
    <scope>NUCLEOTIDE SEQUENCE [LARGE SCALE GENOMIC DNA]</scope>
    <source>
        <strain evidence="2 3">SID10258</strain>
    </source>
</reference>
<proteinExistence type="predicted"/>
<comment type="caution">
    <text evidence="2">The sequence shown here is derived from an EMBL/GenBank/DDBJ whole genome shotgun (WGS) entry which is preliminary data.</text>
</comment>
<feature type="transmembrane region" description="Helical" evidence="1">
    <location>
        <begin position="20"/>
        <end position="39"/>
    </location>
</feature>
<dbReference type="AlphaFoldDB" id="A0A6L9QGW6"/>
<keyword evidence="1" id="KW-0812">Transmembrane</keyword>